<evidence type="ECO:0000256" key="3">
    <source>
        <dbReference type="ARBA" id="ARBA00013253"/>
    </source>
</evidence>
<dbReference type="UniPathway" id="UPA00077">
    <property type="reaction ID" value="UER00155"/>
</dbReference>
<dbReference type="PANTHER" id="PTHR43071:SF1">
    <property type="entry name" value="2-AMINO-4-HYDROXY-6-HYDROXYMETHYLDIHYDROPTERIDINE PYROPHOSPHOKINASE"/>
    <property type="match status" value="1"/>
</dbReference>
<keyword evidence="7 14" id="KW-0418">Kinase</keyword>
<organism evidence="14 15">
    <name type="scientific">Pacificispira spongiicola</name>
    <dbReference type="NCBI Taxonomy" id="2729598"/>
    <lineage>
        <taxon>Bacteria</taxon>
        <taxon>Pseudomonadati</taxon>
        <taxon>Pseudomonadota</taxon>
        <taxon>Alphaproteobacteria</taxon>
        <taxon>Rhodospirillales</taxon>
        <taxon>Rhodospirillaceae</taxon>
        <taxon>Pacificispira</taxon>
    </lineage>
</organism>
<dbReference type="EMBL" id="JABBNT010000002">
    <property type="protein sequence ID" value="NMM44642.1"/>
    <property type="molecule type" value="Genomic_DNA"/>
</dbReference>
<dbReference type="GO" id="GO:0016301">
    <property type="term" value="F:kinase activity"/>
    <property type="evidence" value="ECO:0007669"/>
    <property type="project" value="UniProtKB-KW"/>
</dbReference>
<dbReference type="Pfam" id="PF01288">
    <property type="entry name" value="HPPK"/>
    <property type="match status" value="1"/>
</dbReference>
<dbReference type="GO" id="GO:0005524">
    <property type="term" value="F:ATP binding"/>
    <property type="evidence" value="ECO:0007669"/>
    <property type="project" value="UniProtKB-KW"/>
</dbReference>
<evidence type="ECO:0000256" key="9">
    <source>
        <dbReference type="ARBA" id="ARBA00022909"/>
    </source>
</evidence>
<name>A0A7Y0DZU8_9PROT</name>
<dbReference type="GO" id="GO:0046654">
    <property type="term" value="P:tetrahydrofolate biosynthetic process"/>
    <property type="evidence" value="ECO:0007669"/>
    <property type="project" value="UniProtKB-UniPathway"/>
</dbReference>
<protein>
    <recommendedName>
        <fullName evidence="4">2-amino-4-hydroxy-6-hydroxymethyldihydropteridine pyrophosphokinase</fullName>
        <ecNumber evidence="3">2.7.6.3</ecNumber>
    </recommendedName>
    <alternativeName>
        <fullName evidence="11">6-hydroxymethyl-7,8-dihydropterin pyrophosphokinase</fullName>
    </alternativeName>
    <alternativeName>
        <fullName evidence="12">7,8-dihydro-6-hydroxymethylpterin-pyrophosphokinase</fullName>
    </alternativeName>
</protein>
<gene>
    <name evidence="14" type="primary">folK</name>
    <name evidence="14" type="ORF">HH303_09125</name>
</gene>
<evidence type="ECO:0000259" key="13">
    <source>
        <dbReference type="Pfam" id="PF01288"/>
    </source>
</evidence>
<comment type="caution">
    <text evidence="14">The sequence shown here is derived from an EMBL/GenBank/DDBJ whole genome shotgun (WGS) entry which is preliminary data.</text>
</comment>
<comment type="similarity">
    <text evidence="2">Belongs to the HPPK family.</text>
</comment>
<keyword evidence="6" id="KW-0547">Nucleotide-binding</keyword>
<dbReference type="PANTHER" id="PTHR43071">
    <property type="entry name" value="2-AMINO-4-HYDROXY-6-HYDROXYMETHYLDIHYDROPTERIDINE PYROPHOSPHOKINASE"/>
    <property type="match status" value="1"/>
</dbReference>
<dbReference type="SUPFAM" id="SSF55083">
    <property type="entry name" value="6-hydroxymethyl-7,8-dihydropterin pyrophosphokinase, HPPK"/>
    <property type="match status" value="1"/>
</dbReference>
<evidence type="ECO:0000313" key="15">
    <source>
        <dbReference type="Proteomes" id="UP000539372"/>
    </source>
</evidence>
<dbReference type="AlphaFoldDB" id="A0A7Y0DZU8"/>
<evidence type="ECO:0000256" key="5">
    <source>
        <dbReference type="ARBA" id="ARBA00022679"/>
    </source>
</evidence>
<dbReference type="EC" id="2.7.6.3" evidence="3"/>
<keyword evidence="15" id="KW-1185">Reference proteome</keyword>
<dbReference type="RefSeq" id="WP_169624971.1">
    <property type="nucleotide sequence ID" value="NZ_JABBNT010000002.1"/>
</dbReference>
<accession>A0A7Y0DZU8</accession>
<keyword evidence="8" id="KW-0067">ATP-binding</keyword>
<evidence type="ECO:0000256" key="4">
    <source>
        <dbReference type="ARBA" id="ARBA00016218"/>
    </source>
</evidence>
<dbReference type="NCBIfam" id="TIGR01498">
    <property type="entry name" value="folK"/>
    <property type="match status" value="1"/>
</dbReference>
<dbReference type="InterPro" id="IPR035907">
    <property type="entry name" value="Hppk_sf"/>
</dbReference>
<evidence type="ECO:0000256" key="7">
    <source>
        <dbReference type="ARBA" id="ARBA00022777"/>
    </source>
</evidence>
<dbReference type="GO" id="GO:0003848">
    <property type="term" value="F:2-amino-4-hydroxy-6-hydroxymethyldihydropteridine diphosphokinase activity"/>
    <property type="evidence" value="ECO:0007669"/>
    <property type="project" value="UniProtKB-EC"/>
</dbReference>
<evidence type="ECO:0000313" key="14">
    <source>
        <dbReference type="EMBL" id="NMM44642.1"/>
    </source>
</evidence>
<keyword evidence="9" id="KW-0289">Folate biosynthesis</keyword>
<evidence type="ECO:0000256" key="2">
    <source>
        <dbReference type="ARBA" id="ARBA00005810"/>
    </source>
</evidence>
<sequence length="165" mass="17828">MTERVYLALGGNLGDRRANLIAALRALPDFAPVKRLSRLYETAPMYVADQPAFLNMAVEAETDLSPMDLLDRLKTLETEIGRVPSVVNGPRAIDLDILFYGDATVDHGRLTIPHPRLAERAFVLAPLGDIAPDFVGPGLDATIAELLAVVPGRDTVVVVAPLDMD</sequence>
<evidence type="ECO:0000256" key="6">
    <source>
        <dbReference type="ARBA" id="ARBA00022741"/>
    </source>
</evidence>
<comment type="pathway">
    <text evidence="1">Cofactor biosynthesis; tetrahydrofolate biosynthesis; 2-amino-4-hydroxy-6-hydroxymethyl-7,8-dihydropteridine diphosphate from 7,8-dihydroneopterin triphosphate: step 4/4.</text>
</comment>
<evidence type="ECO:0000256" key="11">
    <source>
        <dbReference type="ARBA" id="ARBA00029766"/>
    </source>
</evidence>
<proteinExistence type="inferred from homology"/>
<evidence type="ECO:0000256" key="12">
    <source>
        <dbReference type="ARBA" id="ARBA00033413"/>
    </source>
</evidence>
<dbReference type="GO" id="GO:0046656">
    <property type="term" value="P:folic acid biosynthetic process"/>
    <property type="evidence" value="ECO:0007669"/>
    <property type="project" value="UniProtKB-KW"/>
</dbReference>
<evidence type="ECO:0000256" key="1">
    <source>
        <dbReference type="ARBA" id="ARBA00005051"/>
    </source>
</evidence>
<dbReference type="Proteomes" id="UP000539372">
    <property type="component" value="Unassembled WGS sequence"/>
</dbReference>
<feature type="domain" description="7,8-dihydro-6-hydroxymethylpterin-pyrophosphokinase" evidence="13">
    <location>
        <begin position="6"/>
        <end position="132"/>
    </location>
</feature>
<dbReference type="InterPro" id="IPR000550">
    <property type="entry name" value="Hppk"/>
</dbReference>
<dbReference type="CDD" id="cd00483">
    <property type="entry name" value="HPPK"/>
    <property type="match status" value="1"/>
</dbReference>
<reference evidence="14 15" key="1">
    <citation type="submission" date="2020-04" db="EMBL/GenBank/DDBJ databases">
        <title>Rhodospirillaceae bacterium KN72 isolated from deep sea.</title>
        <authorList>
            <person name="Zhang D.-C."/>
        </authorList>
    </citation>
    <scope>NUCLEOTIDE SEQUENCE [LARGE SCALE GENOMIC DNA]</scope>
    <source>
        <strain evidence="14 15">KN72</strain>
    </source>
</reference>
<evidence type="ECO:0000256" key="10">
    <source>
        <dbReference type="ARBA" id="ARBA00029409"/>
    </source>
</evidence>
<keyword evidence="5 14" id="KW-0808">Transferase</keyword>
<comment type="function">
    <text evidence="10">Catalyzes the transfer of pyrophosphate from adenosine triphosphate (ATP) to 6-hydroxymethyl-7,8-dihydropterin, an enzymatic step in folate biosynthesis pathway.</text>
</comment>
<dbReference type="Gene3D" id="3.30.70.560">
    <property type="entry name" value="7,8-Dihydro-6-hydroxymethylpterin-pyrophosphokinase HPPK"/>
    <property type="match status" value="1"/>
</dbReference>
<evidence type="ECO:0000256" key="8">
    <source>
        <dbReference type="ARBA" id="ARBA00022840"/>
    </source>
</evidence>